<organism evidence="1 2">
    <name type="scientific">Xanthomonas nasturtii</name>
    <dbReference type="NCBI Taxonomy" id="1843581"/>
    <lineage>
        <taxon>Bacteria</taxon>
        <taxon>Pseudomonadati</taxon>
        <taxon>Pseudomonadota</taxon>
        <taxon>Gammaproteobacteria</taxon>
        <taxon>Lysobacterales</taxon>
        <taxon>Lysobacteraceae</taxon>
        <taxon>Xanthomonas</taxon>
    </lineage>
</organism>
<evidence type="ECO:0000313" key="2">
    <source>
        <dbReference type="Proteomes" id="UP001167357"/>
    </source>
</evidence>
<proteinExistence type="predicted"/>
<keyword evidence="2" id="KW-1185">Reference proteome</keyword>
<comment type="caution">
    <text evidence="1">The sequence shown here is derived from an EMBL/GenBank/DDBJ whole genome shotgun (WGS) entry which is preliminary data.</text>
</comment>
<reference evidence="1" key="1">
    <citation type="submission" date="2022-04" db="EMBL/GenBank/DDBJ databases">
        <title>Genomic comparison of 19 strains of Xanthomonas nasturtii, a newly emerging watercress pathogen.</title>
        <authorList>
            <person name="Harrison J."/>
            <person name="Greer S."/>
            <person name="Hussain R."/>
            <person name="Lascelles D."/>
            <person name="Roberts M."/>
            <person name="Carter B."/>
            <person name="Bryning A."/>
            <person name="Carroll S."/>
            <person name="Aspin A."/>
            <person name="Cruz L."/>
            <person name="Cruz J."/>
            <person name="Grant M."/>
            <person name="Vicente J."/>
            <person name="Studholme D.J."/>
        </authorList>
    </citation>
    <scope>NUCLEOTIDE SEQUENCE</scope>
    <source>
        <strain evidence="1">10016B</strain>
    </source>
</reference>
<accession>A0ABT0LWN4</accession>
<dbReference type="Proteomes" id="UP001167357">
    <property type="component" value="Unassembled WGS sequence"/>
</dbReference>
<dbReference type="EMBL" id="JAMBED010000119">
    <property type="protein sequence ID" value="MCL1553759.1"/>
    <property type="molecule type" value="Genomic_DNA"/>
</dbReference>
<evidence type="ECO:0000313" key="1">
    <source>
        <dbReference type="EMBL" id="MCL1553759.1"/>
    </source>
</evidence>
<protein>
    <submittedName>
        <fullName evidence="1">Uncharacterized protein</fullName>
    </submittedName>
</protein>
<name>A0ABT0LWN4_9XANT</name>
<gene>
    <name evidence="1" type="ORF">M3O51_21330</name>
</gene>
<sequence>MSKKPYEERPTLKISEWSIEQGGGAYIEFEEYLDVPGLENADIRIQFDNAKSFDEVSALAKQLRDAGFVFVVQK</sequence>
<dbReference type="RefSeq" id="WP_249048638.1">
    <property type="nucleotide sequence ID" value="NZ_JAMBEC010000112.1"/>
</dbReference>